<keyword evidence="7 17" id="KW-0297">G-protein coupled receptor</keyword>
<dbReference type="PROSITE" id="PS00237">
    <property type="entry name" value="G_PROTEIN_RECEP_F1_1"/>
    <property type="match status" value="1"/>
</dbReference>
<evidence type="ECO:0000256" key="8">
    <source>
        <dbReference type="ARBA" id="ARBA00023136"/>
    </source>
</evidence>
<feature type="transmembrane region" description="Helical" evidence="18">
    <location>
        <begin position="289"/>
        <end position="312"/>
    </location>
</feature>
<dbReference type="GO" id="GO:0009897">
    <property type="term" value="C:external side of plasma membrane"/>
    <property type="evidence" value="ECO:0007669"/>
    <property type="project" value="TreeGrafter"/>
</dbReference>
<keyword evidence="14" id="KW-0449">Lipoprotein</keyword>
<dbReference type="PRINTS" id="PR00994">
    <property type="entry name" value="BRADYKINNB2R"/>
</dbReference>
<evidence type="ECO:0000256" key="9">
    <source>
        <dbReference type="ARBA" id="ARBA00023139"/>
    </source>
</evidence>
<comment type="function">
    <text evidence="15">Receptor for bradykinin. It is associated with G proteins that activate a phosphatidylinositol-calcium second messenger system.</text>
</comment>
<proteinExistence type="inferred from homology"/>
<dbReference type="InterPro" id="IPR000496">
    <property type="entry name" value="Brdyknn_rcpt"/>
</dbReference>
<keyword evidence="21" id="KW-1185">Reference proteome</keyword>
<dbReference type="InterPro" id="IPR017452">
    <property type="entry name" value="GPCR_Rhodpsn_7TM"/>
</dbReference>
<evidence type="ECO:0000313" key="20">
    <source>
        <dbReference type="Ensembl" id="ENSHCOP00000016231.1"/>
    </source>
</evidence>
<dbReference type="InterPro" id="IPR000276">
    <property type="entry name" value="GPCR_Rhodpsn"/>
</dbReference>
<keyword evidence="13 17" id="KW-0807">Transducer</keyword>
<evidence type="ECO:0000256" key="3">
    <source>
        <dbReference type="ARBA" id="ARBA00022475"/>
    </source>
</evidence>
<evidence type="ECO:0000256" key="18">
    <source>
        <dbReference type="SAM" id="Phobius"/>
    </source>
</evidence>
<accession>A0A3Q2YE84</accession>
<dbReference type="AlphaFoldDB" id="A0A3Q2YE84"/>
<evidence type="ECO:0000256" key="14">
    <source>
        <dbReference type="ARBA" id="ARBA00023288"/>
    </source>
</evidence>
<evidence type="ECO:0000256" key="15">
    <source>
        <dbReference type="ARBA" id="ARBA00025423"/>
    </source>
</evidence>
<dbReference type="PANTHER" id="PTHR10489:SF957">
    <property type="entry name" value="B2 BRADYKININ RECEPTOR"/>
    <property type="match status" value="1"/>
</dbReference>
<dbReference type="PRINTS" id="PR00237">
    <property type="entry name" value="GPCRRHODOPSN"/>
</dbReference>
<dbReference type="PRINTS" id="PR00425">
    <property type="entry name" value="BRADYKININR"/>
</dbReference>
<dbReference type="InterPro" id="IPR001504">
    <property type="entry name" value="Brdyknn_2_rcpt"/>
</dbReference>
<dbReference type="Pfam" id="PF00001">
    <property type="entry name" value="7tm_1"/>
    <property type="match status" value="1"/>
</dbReference>
<feature type="transmembrane region" description="Helical" evidence="18">
    <location>
        <begin position="156"/>
        <end position="174"/>
    </location>
</feature>
<comment type="similarity">
    <text evidence="17">Belongs to the G-protein coupled receptor 1 family.</text>
</comment>
<keyword evidence="8 18" id="KW-0472">Membrane</keyword>
<keyword evidence="4" id="KW-0597">Phosphoprotein</keyword>
<evidence type="ECO:0000256" key="16">
    <source>
        <dbReference type="ARBA" id="ARBA00025954"/>
    </source>
</evidence>
<evidence type="ECO:0000256" key="2">
    <source>
        <dbReference type="ARBA" id="ARBA00013512"/>
    </source>
</evidence>
<reference evidence="20" key="1">
    <citation type="submission" date="2025-08" db="UniProtKB">
        <authorList>
            <consortium name="Ensembl"/>
        </authorList>
    </citation>
    <scope>IDENTIFICATION</scope>
</reference>
<keyword evidence="5 17" id="KW-0812">Transmembrane</keyword>
<dbReference type="GO" id="GO:0004947">
    <property type="term" value="F:bradykinin receptor activity"/>
    <property type="evidence" value="ECO:0007669"/>
    <property type="project" value="InterPro"/>
</dbReference>
<dbReference type="PROSITE" id="PS50262">
    <property type="entry name" value="G_PROTEIN_RECEP_F1_2"/>
    <property type="match status" value="1"/>
</dbReference>
<feature type="transmembrane region" description="Helical" evidence="18">
    <location>
        <begin position="203"/>
        <end position="228"/>
    </location>
</feature>
<evidence type="ECO:0000313" key="21">
    <source>
        <dbReference type="Proteomes" id="UP000264820"/>
    </source>
</evidence>
<evidence type="ECO:0000256" key="17">
    <source>
        <dbReference type="RuleBase" id="RU000688"/>
    </source>
</evidence>
<dbReference type="GO" id="GO:0016493">
    <property type="term" value="F:C-C chemokine receptor activity"/>
    <property type="evidence" value="ECO:0007669"/>
    <property type="project" value="TreeGrafter"/>
</dbReference>
<dbReference type="GO" id="GO:0042310">
    <property type="term" value="P:vasoconstriction"/>
    <property type="evidence" value="ECO:0007669"/>
    <property type="project" value="InterPro"/>
</dbReference>
<dbReference type="GeneTree" id="ENSGT01130000278308"/>
<evidence type="ECO:0000256" key="4">
    <source>
        <dbReference type="ARBA" id="ARBA00022553"/>
    </source>
</evidence>
<dbReference type="OMA" id="ISMNYIC"/>
<evidence type="ECO:0000256" key="13">
    <source>
        <dbReference type="ARBA" id="ARBA00023224"/>
    </source>
</evidence>
<feature type="transmembrane region" description="Helical" evidence="18">
    <location>
        <begin position="248"/>
        <end position="269"/>
    </location>
</feature>
<dbReference type="SUPFAM" id="SSF81321">
    <property type="entry name" value="Family A G protein-coupled receptor-like"/>
    <property type="match status" value="1"/>
</dbReference>
<comment type="subunit">
    <text evidence="16">Forms a complex with PECAM1 and GNAQ. Interacts with PECAM1.</text>
</comment>
<evidence type="ECO:0000256" key="7">
    <source>
        <dbReference type="ARBA" id="ARBA00023040"/>
    </source>
</evidence>
<keyword evidence="6 18" id="KW-1133">Transmembrane helix</keyword>
<reference evidence="20" key="2">
    <citation type="submission" date="2025-09" db="UniProtKB">
        <authorList>
            <consortium name="Ensembl"/>
        </authorList>
    </citation>
    <scope>IDENTIFICATION</scope>
</reference>
<feature type="domain" description="G-protein coupled receptors family 1 profile" evidence="19">
    <location>
        <begin position="53"/>
        <end position="309"/>
    </location>
</feature>
<dbReference type="InterPro" id="IPR050119">
    <property type="entry name" value="CCR1-9-like"/>
</dbReference>
<keyword evidence="3" id="KW-1003">Cell membrane</keyword>
<dbReference type="GO" id="GO:0019722">
    <property type="term" value="P:calcium-mediated signaling"/>
    <property type="evidence" value="ECO:0007669"/>
    <property type="project" value="TreeGrafter"/>
</dbReference>
<evidence type="ECO:0000256" key="10">
    <source>
        <dbReference type="ARBA" id="ARBA00023157"/>
    </source>
</evidence>
<keyword evidence="11 17" id="KW-0675">Receptor</keyword>
<dbReference type="Gene3D" id="1.20.1070.10">
    <property type="entry name" value="Rhodopsin 7-helix transmembrane proteins"/>
    <property type="match status" value="1"/>
</dbReference>
<evidence type="ECO:0000259" key="19">
    <source>
        <dbReference type="PROSITE" id="PS50262"/>
    </source>
</evidence>
<dbReference type="Proteomes" id="UP000264820">
    <property type="component" value="Unplaced"/>
</dbReference>
<comment type="subcellular location">
    <subcellularLocation>
        <location evidence="1">Cell membrane</location>
        <topology evidence="1">Multi-pass membrane protein</topology>
    </subcellularLocation>
</comment>
<dbReference type="GO" id="GO:0006955">
    <property type="term" value="P:immune response"/>
    <property type="evidence" value="ECO:0007669"/>
    <property type="project" value="TreeGrafter"/>
</dbReference>
<evidence type="ECO:0000256" key="6">
    <source>
        <dbReference type="ARBA" id="ARBA00022989"/>
    </source>
</evidence>
<organism evidence="20 21">
    <name type="scientific">Hippocampus comes</name>
    <name type="common">Tiger tail seahorse</name>
    <dbReference type="NCBI Taxonomy" id="109280"/>
    <lineage>
        <taxon>Eukaryota</taxon>
        <taxon>Metazoa</taxon>
        <taxon>Chordata</taxon>
        <taxon>Craniata</taxon>
        <taxon>Vertebrata</taxon>
        <taxon>Euteleostomi</taxon>
        <taxon>Actinopterygii</taxon>
        <taxon>Neopterygii</taxon>
        <taxon>Teleostei</taxon>
        <taxon>Neoteleostei</taxon>
        <taxon>Acanthomorphata</taxon>
        <taxon>Syngnathiaria</taxon>
        <taxon>Syngnathiformes</taxon>
        <taxon>Syngnathoidei</taxon>
        <taxon>Syngnathidae</taxon>
        <taxon>Hippocampus</taxon>
    </lineage>
</organism>
<dbReference type="GO" id="GO:0060326">
    <property type="term" value="P:cell chemotaxis"/>
    <property type="evidence" value="ECO:0007669"/>
    <property type="project" value="TreeGrafter"/>
</dbReference>
<name>A0A3Q2YE84_HIPCM</name>
<feature type="transmembrane region" description="Helical" evidence="18">
    <location>
        <begin position="75"/>
        <end position="94"/>
    </location>
</feature>
<sequence length="345" mass="39042">MHSDTALILGFQMAMNASISESDTCNYTATLVLLMSSLQPPYLGVISIVGFLGNSFVMAVFCLQRKNCTAADVYLGNMAAADLVMMTCLPFWAFTIARGHQWVFGEVLCKLVNVAIYMNYICSILFLTLVSLDRYLALVKPMSPSRLRRPLWAKRICLGTWMLGFLFSMPVLLFRTVRYVQNAEVDACILVYPHLSWRVQHNIFINVFGFIIPVMVLSYCTCHIVAVLSKNPVGVLPGMRTERRATHLVLAVMAVFLFCWTPHQVMRFLDTLEYFQITSGCIWGYVLDLGIQLSTYLAYSNSAVNPFLFAVVGRHFRRRAKEVFYFKCSVKRLVTAVAVVKALHK</sequence>
<evidence type="ECO:0000256" key="1">
    <source>
        <dbReference type="ARBA" id="ARBA00004651"/>
    </source>
</evidence>
<evidence type="ECO:0000256" key="12">
    <source>
        <dbReference type="ARBA" id="ARBA00023180"/>
    </source>
</evidence>
<feature type="transmembrane region" description="Helical" evidence="18">
    <location>
        <begin position="114"/>
        <end position="136"/>
    </location>
</feature>
<evidence type="ECO:0000256" key="11">
    <source>
        <dbReference type="ARBA" id="ARBA00023170"/>
    </source>
</evidence>
<keyword evidence="9" id="KW-0564">Palmitate</keyword>
<evidence type="ECO:0000256" key="5">
    <source>
        <dbReference type="ARBA" id="ARBA00022692"/>
    </source>
</evidence>
<dbReference type="GO" id="GO:0006939">
    <property type="term" value="P:smooth muscle contraction"/>
    <property type="evidence" value="ECO:0007669"/>
    <property type="project" value="InterPro"/>
</dbReference>
<protein>
    <recommendedName>
        <fullName evidence="2">B2 bradykinin receptor</fullName>
    </recommendedName>
</protein>
<dbReference type="STRING" id="109280.ENSHCOP00000016231"/>
<dbReference type="GO" id="GO:0007204">
    <property type="term" value="P:positive regulation of cytosolic calcium ion concentration"/>
    <property type="evidence" value="ECO:0007669"/>
    <property type="project" value="TreeGrafter"/>
</dbReference>
<keyword evidence="10" id="KW-1015">Disulfide bond</keyword>
<dbReference type="PANTHER" id="PTHR10489">
    <property type="entry name" value="CELL ADHESION MOLECULE"/>
    <property type="match status" value="1"/>
</dbReference>
<dbReference type="Ensembl" id="ENSHCOT00000024363.1">
    <property type="protein sequence ID" value="ENSHCOP00000016231.1"/>
    <property type="gene ID" value="ENSHCOG00000019954.1"/>
</dbReference>
<dbReference type="GO" id="GO:0019957">
    <property type="term" value="F:C-C chemokine binding"/>
    <property type="evidence" value="ECO:0007669"/>
    <property type="project" value="TreeGrafter"/>
</dbReference>
<keyword evidence="12" id="KW-0325">Glycoprotein</keyword>
<feature type="transmembrane region" description="Helical" evidence="18">
    <location>
        <begin position="42"/>
        <end position="63"/>
    </location>
</feature>